<feature type="transmembrane region" description="Helical" evidence="10">
    <location>
        <begin position="248"/>
        <end position="269"/>
    </location>
</feature>
<evidence type="ECO:0000256" key="5">
    <source>
        <dbReference type="ARBA" id="ARBA00022958"/>
    </source>
</evidence>
<evidence type="ECO:0000256" key="1">
    <source>
        <dbReference type="ARBA" id="ARBA00004141"/>
    </source>
</evidence>
<evidence type="ECO:0000256" key="10">
    <source>
        <dbReference type="SAM" id="Phobius"/>
    </source>
</evidence>
<evidence type="ECO:0000256" key="2">
    <source>
        <dbReference type="ARBA" id="ARBA00022448"/>
    </source>
</evidence>
<dbReference type="GO" id="GO:0012505">
    <property type="term" value="C:endomembrane system"/>
    <property type="evidence" value="ECO:0007669"/>
    <property type="project" value="TreeGrafter"/>
</dbReference>
<evidence type="ECO:0000256" key="3">
    <source>
        <dbReference type="ARBA" id="ARBA00022538"/>
    </source>
</evidence>
<dbReference type="AlphaFoldDB" id="A0A7J0FYB8"/>
<reference evidence="13 14" key="1">
    <citation type="submission" date="2019-07" db="EMBL/GenBank/DDBJ databases">
        <title>De Novo Assembly of kiwifruit Actinidia rufa.</title>
        <authorList>
            <person name="Sugita-Konishi S."/>
            <person name="Sato K."/>
            <person name="Mori E."/>
            <person name="Abe Y."/>
            <person name="Kisaki G."/>
            <person name="Hamano K."/>
            <person name="Suezawa K."/>
            <person name="Otani M."/>
            <person name="Fukuda T."/>
            <person name="Manabe T."/>
            <person name="Gomi K."/>
            <person name="Tabuchi M."/>
            <person name="Akimitsu K."/>
            <person name="Kataoka I."/>
        </authorList>
    </citation>
    <scope>NUCLEOTIDE SEQUENCE [LARGE SCALE GENOMIC DNA]</scope>
    <source>
        <strain evidence="14">cv. Fuchu</strain>
    </source>
</reference>
<dbReference type="Pfam" id="PF23259">
    <property type="entry name" value="CHX17_C"/>
    <property type="match status" value="1"/>
</dbReference>
<organism evidence="13 14">
    <name type="scientific">Actinidia rufa</name>
    <dbReference type="NCBI Taxonomy" id="165716"/>
    <lineage>
        <taxon>Eukaryota</taxon>
        <taxon>Viridiplantae</taxon>
        <taxon>Streptophyta</taxon>
        <taxon>Embryophyta</taxon>
        <taxon>Tracheophyta</taxon>
        <taxon>Spermatophyta</taxon>
        <taxon>Magnoliopsida</taxon>
        <taxon>eudicotyledons</taxon>
        <taxon>Gunneridae</taxon>
        <taxon>Pentapetalae</taxon>
        <taxon>asterids</taxon>
        <taxon>Ericales</taxon>
        <taxon>Actinidiaceae</taxon>
        <taxon>Actinidia</taxon>
    </lineage>
</organism>
<dbReference type="GO" id="GO:0006885">
    <property type="term" value="P:regulation of pH"/>
    <property type="evidence" value="ECO:0007669"/>
    <property type="project" value="TreeGrafter"/>
</dbReference>
<evidence type="ECO:0000259" key="12">
    <source>
        <dbReference type="Pfam" id="PF23259"/>
    </source>
</evidence>
<dbReference type="Proteomes" id="UP000585474">
    <property type="component" value="Unassembled WGS sequence"/>
</dbReference>
<keyword evidence="2" id="KW-0813">Transport</keyword>
<evidence type="ECO:0000256" key="8">
    <source>
        <dbReference type="ARBA" id="ARBA00023136"/>
    </source>
</evidence>
<keyword evidence="8 10" id="KW-0472">Membrane</keyword>
<proteinExistence type="inferred from homology"/>
<comment type="caution">
    <text evidence="13">The sequence shown here is derived from an EMBL/GenBank/DDBJ whole genome shotgun (WGS) entry which is preliminary data.</text>
</comment>
<keyword evidence="5" id="KW-0630">Potassium</keyword>
<evidence type="ECO:0008006" key="15">
    <source>
        <dbReference type="Google" id="ProtNLM"/>
    </source>
</evidence>
<feature type="transmembrane region" description="Helical" evidence="10">
    <location>
        <begin position="369"/>
        <end position="392"/>
    </location>
</feature>
<keyword evidence="14" id="KW-1185">Reference proteome</keyword>
<dbReference type="InterPro" id="IPR050794">
    <property type="entry name" value="CPA2_transporter"/>
</dbReference>
<dbReference type="GO" id="GO:0016020">
    <property type="term" value="C:membrane"/>
    <property type="evidence" value="ECO:0007669"/>
    <property type="project" value="UniProtKB-SubCell"/>
</dbReference>
<dbReference type="PANTHER" id="PTHR32468:SF96">
    <property type="entry name" value="CATION_H(+) ANTIPORTER 26-RELATED"/>
    <property type="match status" value="1"/>
</dbReference>
<feature type="transmembrane region" description="Helical" evidence="10">
    <location>
        <begin position="303"/>
        <end position="322"/>
    </location>
</feature>
<comment type="subcellular location">
    <subcellularLocation>
        <location evidence="1">Membrane</location>
        <topology evidence="1">Multi-pass membrane protein</topology>
    </subcellularLocation>
</comment>
<comment type="similarity">
    <text evidence="9">Belongs to the monovalent cation:proton antiporter 2 (CPA2) transporter (TC 2.A.37) family. CHX (TC 2.A.37.4) subfamily.</text>
</comment>
<feature type="transmembrane region" description="Helical" evidence="10">
    <location>
        <begin position="141"/>
        <end position="159"/>
    </location>
</feature>
<evidence type="ECO:0000313" key="14">
    <source>
        <dbReference type="Proteomes" id="UP000585474"/>
    </source>
</evidence>
<keyword evidence="7" id="KW-0406">Ion transport</keyword>
<dbReference type="InterPro" id="IPR038770">
    <property type="entry name" value="Na+/solute_symporter_sf"/>
</dbReference>
<evidence type="ECO:0000256" key="6">
    <source>
        <dbReference type="ARBA" id="ARBA00022989"/>
    </source>
</evidence>
<feature type="domain" description="Cation/H+ exchanger transmembrane" evidence="11">
    <location>
        <begin position="62"/>
        <end position="356"/>
    </location>
</feature>
<dbReference type="OrthoDB" id="1868135at2759"/>
<keyword evidence="3" id="KW-0633">Potassium transport</keyword>
<keyword evidence="4 10" id="KW-0812">Transmembrane</keyword>
<feature type="domain" description="Cation/H(+) antiporter C-terminal" evidence="12">
    <location>
        <begin position="577"/>
        <end position="722"/>
    </location>
</feature>
<dbReference type="EMBL" id="BJWL01000015">
    <property type="protein sequence ID" value="GFZ02938.1"/>
    <property type="molecule type" value="Genomic_DNA"/>
</dbReference>
<sequence length="733" mass="81940">MANGSSEGVLPPYNLSYFNMVYTCEYMGASVCSKGFFRADHPLMHPLPLLMFELGIVLLVNAIIQILLRPFKQPRFVSDMLTGILLGPSIIEHFSRHELYASLFRGKQSIIIDILELLSLIYFTFLVAVRTDLGVIRTSGRLAWVIGITASVLPVALAVPASHFLGKSYADLSLSLDTLSVLQATTSFQVTSVLLEDLKLLNSEIGRLALSSSLISNLFGMIFKIGSATLSRVLYIGIGAEDLILSEISRLVLIGVTIYFLRPIIFWGMRKIPEGGSINESHIITITVMLFGMSLASEVLGLQAYFGAMILGFAVPAGPPLGSGLTRKLNLVFLALLLPSYIIDAGRHVNVALIKARSFGPAEILSEELYSVLTIMAVVHAAIATPIISYLYNPSKRYVNYQRRTIQHCRRDTEFRILTCIHEEESVFSIMNLLKASYPSRESPLGIYVLDIMKLDGREHPVFINHQFHRCLSSNSTRTARIISGFRHYEFLHIGMVRNQYFTTITPYASMHDDICNLALQKNTNLLIVPFQKLESKALRGVKRNLLEKSPCSIGFLVDKRIVTYFGIEKLNESKFHVCVIYTGGPDSREALAYGTRMAEYPDTRLTVVRLIAEDEFIIDLMDAKLDLKAITELSNLCRCMNRIEYKEVYVKDGAEVSRVLLSLDEDYDFILVGRRVDKESPLVSGLVEWDNYEEELGIIGDMIASPDMKSNASVLVLQQQTTVEDLIPKGKI</sequence>
<dbReference type="GO" id="GO:0015297">
    <property type="term" value="F:antiporter activity"/>
    <property type="evidence" value="ECO:0007669"/>
    <property type="project" value="InterPro"/>
</dbReference>
<dbReference type="InterPro" id="IPR057290">
    <property type="entry name" value="CHX17_C"/>
</dbReference>
<gene>
    <name evidence="13" type="ORF">Acr_15g0015460</name>
</gene>
<dbReference type="InterPro" id="IPR006153">
    <property type="entry name" value="Cation/H_exchanger_TM"/>
</dbReference>
<dbReference type="GO" id="GO:1902600">
    <property type="term" value="P:proton transmembrane transport"/>
    <property type="evidence" value="ECO:0007669"/>
    <property type="project" value="InterPro"/>
</dbReference>
<evidence type="ECO:0000256" key="4">
    <source>
        <dbReference type="ARBA" id="ARBA00022692"/>
    </source>
</evidence>
<dbReference type="Gene3D" id="1.20.1530.20">
    <property type="match status" value="1"/>
</dbReference>
<accession>A0A7J0FYB8</accession>
<feature type="transmembrane region" description="Helical" evidence="10">
    <location>
        <begin position="208"/>
        <end position="228"/>
    </location>
</feature>
<dbReference type="PANTHER" id="PTHR32468">
    <property type="entry name" value="CATION/H + ANTIPORTER"/>
    <property type="match status" value="1"/>
</dbReference>
<feature type="transmembrane region" description="Helical" evidence="10">
    <location>
        <begin position="329"/>
        <end position="349"/>
    </location>
</feature>
<evidence type="ECO:0000256" key="7">
    <source>
        <dbReference type="ARBA" id="ARBA00023065"/>
    </source>
</evidence>
<evidence type="ECO:0000259" key="11">
    <source>
        <dbReference type="Pfam" id="PF00999"/>
    </source>
</evidence>
<feature type="transmembrane region" description="Helical" evidence="10">
    <location>
        <begin position="47"/>
        <end position="68"/>
    </location>
</feature>
<dbReference type="Pfam" id="PF00999">
    <property type="entry name" value="Na_H_Exchanger"/>
    <property type="match status" value="1"/>
</dbReference>
<dbReference type="GO" id="GO:0006813">
    <property type="term" value="P:potassium ion transport"/>
    <property type="evidence" value="ECO:0007669"/>
    <property type="project" value="UniProtKB-KW"/>
</dbReference>
<protein>
    <recommendedName>
        <fullName evidence="15">Cation/H+ exchanger domain-containing protein</fullName>
    </recommendedName>
</protein>
<name>A0A7J0FYB8_9ERIC</name>
<feature type="transmembrane region" description="Helical" evidence="10">
    <location>
        <begin position="110"/>
        <end position="129"/>
    </location>
</feature>
<keyword evidence="6 10" id="KW-1133">Transmembrane helix</keyword>
<evidence type="ECO:0000256" key="9">
    <source>
        <dbReference type="ARBA" id="ARBA00038341"/>
    </source>
</evidence>
<evidence type="ECO:0000313" key="13">
    <source>
        <dbReference type="EMBL" id="GFZ02938.1"/>
    </source>
</evidence>